<keyword evidence="2" id="KW-0238">DNA-binding</keyword>
<dbReference type="Pfam" id="PF12833">
    <property type="entry name" value="HTH_18"/>
    <property type="match status" value="1"/>
</dbReference>
<dbReference type="Gene3D" id="1.10.10.60">
    <property type="entry name" value="Homeodomain-like"/>
    <property type="match status" value="2"/>
</dbReference>
<dbReference type="InterPro" id="IPR020449">
    <property type="entry name" value="Tscrpt_reg_AraC-type_HTH"/>
</dbReference>
<dbReference type="PROSITE" id="PS00041">
    <property type="entry name" value="HTH_ARAC_FAMILY_1"/>
    <property type="match status" value="1"/>
</dbReference>
<dbReference type="PANTHER" id="PTHR46796:SF6">
    <property type="entry name" value="ARAC SUBFAMILY"/>
    <property type="match status" value="1"/>
</dbReference>
<evidence type="ECO:0000256" key="3">
    <source>
        <dbReference type="ARBA" id="ARBA00023163"/>
    </source>
</evidence>
<feature type="domain" description="HTH araC/xylS-type" evidence="4">
    <location>
        <begin position="180"/>
        <end position="278"/>
    </location>
</feature>
<proteinExistence type="predicted"/>
<name>A0ABV9Z8I0_9HYPH</name>
<reference evidence="6" key="1">
    <citation type="journal article" date="2019" name="Int. J. Syst. Evol. Microbiol.">
        <title>The Global Catalogue of Microorganisms (GCM) 10K type strain sequencing project: providing services to taxonomists for standard genome sequencing and annotation.</title>
        <authorList>
            <consortium name="The Broad Institute Genomics Platform"/>
            <consortium name="The Broad Institute Genome Sequencing Center for Infectious Disease"/>
            <person name="Wu L."/>
            <person name="Ma J."/>
        </authorList>
    </citation>
    <scope>NUCLEOTIDE SEQUENCE [LARGE SCALE GENOMIC DNA]</scope>
    <source>
        <strain evidence="6">CGMCC 1.16444</strain>
    </source>
</reference>
<keyword evidence="6" id="KW-1185">Reference proteome</keyword>
<dbReference type="RefSeq" id="WP_114957700.1">
    <property type="nucleotide sequence ID" value="NZ_JBHSJF010000006.1"/>
</dbReference>
<accession>A0ABV9Z8I0</accession>
<evidence type="ECO:0000256" key="1">
    <source>
        <dbReference type="ARBA" id="ARBA00023015"/>
    </source>
</evidence>
<dbReference type="PANTHER" id="PTHR46796">
    <property type="entry name" value="HTH-TYPE TRANSCRIPTIONAL ACTIVATOR RHAS-RELATED"/>
    <property type="match status" value="1"/>
</dbReference>
<dbReference type="PROSITE" id="PS01124">
    <property type="entry name" value="HTH_ARAC_FAMILY_2"/>
    <property type="match status" value="1"/>
</dbReference>
<evidence type="ECO:0000256" key="2">
    <source>
        <dbReference type="ARBA" id="ARBA00023125"/>
    </source>
</evidence>
<dbReference type="EMBL" id="JBHSJF010000006">
    <property type="protein sequence ID" value="MFC5069176.1"/>
    <property type="molecule type" value="Genomic_DNA"/>
</dbReference>
<dbReference type="SUPFAM" id="SSF46689">
    <property type="entry name" value="Homeodomain-like"/>
    <property type="match status" value="2"/>
</dbReference>
<protein>
    <submittedName>
        <fullName evidence="5">Helix-turn-helix transcriptional regulator</fullName>
    </submittedName>
</protein>
<evidence type="ECO:0000313" key="5">
    <source>
        <dbReference type="EMBL" id="MFC5069176.1"/>
    </source>
</evidence>
<sequence>MRVRRLDPLPRDWQNFAWAGGSFDTARRPYTDVVEGTIRTPDHILIATLSGGAERIEVETDCGHLYSGPDRAGSVSFIPANSERRMRMRGVDMRWASIAFDPDTGDNEERFDFAPFTHAEDSFLFGLVQEFARLHTAGGVLSTLYCETMTDALRSYMGCRYGRPASAPARPWALAPWRLRRIAEFVDAHLERDIRIAELAQEIGLSAGHLHRAFRETTGATPLDFITRRRIERAMRILSTEKVSVLDLSLRVGFQSVSHFTRTFRRISGVNPSRFRGDL</sequence>
<dbReference type="InterPro" id="IPR018060">
    <property type="entry name" value="HTH_AraC"/>
</dbReference>
<dbReference type="InterPro" id="IPR050204">
    <property type="entry name" value="AraC_XylS_family_regulators"/>
</dbReference>
<evidence type="ECO:0000313" key="6">
    <source>
        <dbReference type="Proteomes" id="UP001595796"/>
    </source>
</evidence>
<organism evidence="5 6">
    <name type="scientific">Flaviflagellibacter deserti</name>
    <dbReference type="NCBI Taxonomy" id="2267266"/>
    <lineage>
        <taxon>Bacteria</taxon>
        <taxon>Pseudomonadati</taxon>
        <taxon>Pseudomonadota</taxon>
        <taxon>Alphaproteobacteria</taxon>
        <taxon>Hyphomicrobiales</taxon>
        <taxon>Flaviflagellibacter</taxon>
    </lineage>
</organism>
<keyword evidence="3" id="KW-0804">Transcription</keyword>
<comment type="caution">
    <text evidence="5">The sequence shown here is derived from an EMBL/GenBank/DDBJ whole genome shotgun (WGS) entry which is preliminary data.</text>
</comment>
<dbReference type="Proteomes" id="UP001595796">
    <property type="component" value="Unassembled WGS sequence"/>
</dbReference>
<evidence type="ECO:0000259" key="4">
    <source>
        <dbReference type="PROSITE" id="PS01124"/>
    </source>
</evidence>
<dbReference type="InterPro" id="IPR018062">
    <property type="entry name" value="HTH_AraC-typ_CS"/>
</dbReference>
<dbReference type="InterPro" id="IPR009057">
    <property type="entry name" value="Homeodomain-like_sf"/>
</dbReference>
<keyword evidence="1" id="KW-0805">Transcription regulation</keyword>
<gene>
    <name evidence="5" type="ORF">ACFPFW_14255</name>
</gene>
<dbReference type="PRINTS" id="PR00032">
    <property type="entry name" value="HTHARAC"/>
</dbReference>
<dbReference type="SMART" id="SM00342">
    <property type="entry name" value="HTH_ARAC"/>
    <property type="match status" value="1"/>
</dbReference>